<proteinExistence type="inferred from homology"/>
<dbReference type="EC" id="2.1.1.199" evidence="6"/>
<feature type="binding site" evidence="6">
    <location>
        <position position="120"/>
    </location>
    <ligand>
        <name>S-adenosyl-L-methionine</name>
        <dbReference type="ChEBI" id="CHEBI:59789"/>
    </ligand>
</feature>
<dbReference type="InterPro" id="IPR002903">
    <property type="entry name" value="RsmH"/>
</dbReference>
<dbReference type="GO" id="GO:0071424">
    <property type="term" value="F:rRNA (cytosine-N4-)-methyltransferase activity"/>
    <property type="evidence" value="ECO:0007669"/>
    <property type="project" value="UniProtKB-UniRule"/>
</dbReference>
<comment type="catalytic activity">
    <reaction evidence="6">
        <text>cytidine(1402) in 16S rRNA + S-adenosyl-L-methionine = N(4)-methylcytidine(1402) in 16S rRNA + S-adenosyl-L-homocysteine + H(+)</text>
        <dbReference type="Rhea" id="RHEA:42928"/>
        <dbReference type="Rhea" id="RHEA-COMP:10286"/>
        <dbReference type="Rhea" id="RHEA-COMP:10287"/>
        <dbReference type="ChEBI" id="CHEBI:15378"/>
        <dbReference type="ChEBI" id="CHEBI:57856"/>
        <dbReference type="ChEBI" id="CHEBI:59789"/>
        <dbReference type="ChEBI" id="CHEBI:74506"/>
        <dbReference type="ChEBI" id="CHEBI:82748"/>
        <dbReference type="EC" id="2.1.1.199"/>
    </reaction>
</comment>
<dbReference type="Proteomes" id="UP000614410">
    <property type="component" value="Unassembled WGS sequence"/>
</dbReference>
<dbReference type="InterPro" id="IPR023397">
    <property type="entry name" value="SAM-dep_MeTrfase_MraW_recog"/>
</dbReference>
<dbReference type="Gene3D" id="1.10.150.170">
    <property type="entry name" value="Putative methyltransferase TM0872, insert domain"/>
    <property type="match status" value="1"/>
</dbReference>
<comment type="function">
    <text evidence="6">Specifically methylates the N4 position of cytidine in position 1402 (C1402) of 16S rRNA.</text>
</comment>
<evidence type="ECO:0000256" key="2">
    <source>
        <dbReference type="ARBA" id="ARBA00022552"/>
    </source>
</evidence>
<name>A0A934KKW2_9BACT</name>
<evidence type="ECO:0000313" key="8">
    <source>
        <dbReference type="Proteomes" id="UP000614410"/>
    </source>
</evidence>
<keyword evidence="2 6" id="KW-0698">rRNA processing</keyword>
<dbReference type="PANTHER" id="PTHR11265:SF0">
    <property type="entry name" value="12S RRNA N4-METHYLCYTIDINE METHYLTRANSFERASE"/>
    <property type="match status" value="1"/>
</dbReference>
<accession>A0A934KKW2</accession>
<dbReference type="GO" id="GO:0005737">
    <property type="term" value="C:cytoplasm"/>
    <property type="evidence" value="ECO:0007669"/>
    <property type="project" value="UniProtKB-SubCell"/>
</dbReference>
<dbReference type="GO" id="GO:0070475">
    <property type="term" value="P:rRNA base methylation"/>
    <property type="evidence" value="ECO:0007669"/>
    <property type="project" value="UniProtKB-UniRule"/>
</dbReference>
<dbReference type="SUPFAM" id="SSF53335">
    <property type="entry name" value="S-adenosyl-L-methionine-dependent methyltransferases"/>
    <property type="match status" value="1"/>
</dbReference>
<feature type="binding site" evidence="6">
    <location>
        <position position="92"/>
    </location>
    <ligand>
        <name>S-adenosyl-L-methionine</name>
        <dbReference type="ChEBI" id="CHEBI:59789"/>
    </ligand>
</feature>
<evidence type="ECO:0000256" key="6">
    <source>
        <dbReference type="HAMAP-Rule" id="MF_01007"/>
    </source>
</evidence>
<dbReference type="InterPro" id="IPR029063">
    <property type="entry name" value="SAM-dependent_MTases_sf"/>
</dbReference>
<evidence type="ECO:0000256" key="3">
    <source>
        <dbReference type="ARBA" id="ARBA00022603"/>
    </source>
</evidence>
<keyword evidence="3 6" id="KW-0489">Methyltransferase</keyword>
<dbReference type="EMBL" id="JAEKNN010000012">
    <property type="protein sequence ID" value="MBJ7608374.1"/>
    <property type="molecule type" value="Genomic_DNA"/>
</dbReference>
<dbReference type="HAMAP" id="MF_01007">
    <property type="entry name" value="16SrRNA_methyltr_H"/>
    <property type="match status" value="1"/>
</dbReference>
<evidence type="ECO:0000256" key="5">
    <source>
        <dbReference type="ARBA" id="ARBA00022691"/>
    </source>
</evidence>
<comment type="similarity">
    <text evidence="1 6">Belongs to the methyltransferase superfamily. RsmH family.</text>
</comment>
<dbReference type="PANTHER" id="PTHR11265">
    <property type="entry name" value="S-ADENOSYL-METHYLTRANSFERASE MRAW"/>
    <property type="match status" value="1"/>
</dbReference>
<feature type="binding site" evidence="6">
    <location>
        <begin position="47"/>
        <end position="49"/>
    </location>
    <ligand>
        <name>S-adenosyl-L-methionine</name>
        <dbReference type="ChEBI" id="CHEBI:59789"/>
    </ligand>
</feature>
<dbReference type="FunFam" id="1.10.150.170:FF:000003">
    <property type="entry name" value="Ribosomal RNA small subunit methyltransferase H"/>
    <property type="match status" value="1"/>
</dbReference>
<dbReference type="PIRSF" id="PIRSF004486">
    <property type="entry name" value="MraW"/>
    <property type="match status" value="1"/>
</dbReference>
<reference evidence="7 8" key="1">
    <citation type="submission" date="2020-10" db="EMBL/GenBank/DDBJ databases">
        <title>Ca. Dormibacterota MAGs.</title>
        <authorList>
            <person name="Montgomery K."/>
        </authorList>
    </citation>
    <scope>NUCLEOTIDE SEQUENCE [LARGE SCALE GENOMIC DNA]</scope>
    <source>
        <strain evidence="7">Mitchell_Peninsula_5</strain>
    </source>
</reference>
<evidence type="ECO:0000256" key="1">
    <source>
        <dbReference type="ARBA" id="ARBA00010396"/>
    </source>
</evidence>
<keyword evidence="4 6" id="KW-0808">Transferase</keyword>
<dbReference type="Pfam" id="PF01795">
    <property type="entry name" value="Methyltransf_5"/>
    <property type="match status" value="1"/>
</dbReference>
<sequence length="327" mass="36067">MDDEITATPGGPTPEATGHRPVLLHPLIESLQPRPGQTYIDGTLGAGGYVAAFLERVHPGGRILAIDRDRTAVDLSRRRFTTTAVTAVQGDFADLESIAEAHRLGRVDGVVLDLGLSSLQLDDPVRGFSFRFDGPLDMRMDRRDDITAADIVNGWPEADLTALIRTYGEERFARAIAASLVRSRTERQLTTTTQLREVVERAIPRRFWPKRIHPATRTFQALRIEVNHELESLNAGLQAAIRIIRPGGRLGVVSFHSLEDTIVKNALHVAAQNCLCPPQQTHCTCAHRASLLLLSRKAIKPDAAELATNPRARSARLRVAERLDDAR</sequence>
<dbReference type="AlphaFoldDB" id="A0A934KKW2"/>
<feature type="binding site" evidence="6">
    <location>
        <position position="113"/>
    </location>
    <ligand>
        <name>S-adenosyl-L-methionine</name>
        <dbReference type="ChEBI" id="CHEBI:59789"/>
    </ligand>
</feature>
<gene>
    <name evidence="6 7" type="primary">rsmH</name>
    <name evidence="7" type="ORF">JF887_02930</name>
</gene>
<dbReference type="SUPFAM" id="SSF81799">
    <property type="entry name" value="Putative methyltransferase TM0872, insert domain"/>
    <property type="match status" value="1"/>
</dbReference>
<evidence type="ECO:0000256" key="4">
    <source>
        <dbReference type="ARBA" id="ARBA00022679"/>
    </source>
</evidence>
<comment type="subcellular location">
    <subcellularLocation>
        <location evidence="6">Cytoplasm</location>
    </subcellularLocation>
</comment>
<comment type="caution">
    <text evidence="7">The sequence shown here is derived from an EMBL/GenBank/DDBJ whole genome shotgun (WGS) entry which is preliminary data.</text>
</comment>
<evidence type="ECO:0000313" key="7">
    <source>
        <dbReference type="EMBL" id="MBJ7608374.1"/>
    </source>
</evidence>
<protein>
    <recommendedName>
        <fullName evidence="6">Ribosomal RNA small subunit methyltransferase H</fullName>
        <ecNumber evidence="6">2.1.1.199</ecNumber>
    </recommendedName>
    <alternativeName>
        <fullName evidence="6">16S rRNA m(4)C1402 methyltransferase</fullName>
    </alternativeName>
    <alternativeName>
        <fullName evidence="6">rRNA (cytosine-N(4)-)-methyltransferase RsmH</fullName>
    </alternativeName>
</protein>
<feature type="binding site" evidence="6">
    <location>
        <position position="67"/>
    </location>
    <ligand>
        <name>S-adenosyl-L-methionine</name>
        <dbReference type="ChEBI" id="CHEBI:59789"/>
    </ligand>
</feature>
<organism evidence="7 8">
    <name type="scientific">Candidatus Amunia macphersoniae</name>
    <dbReference type="NCBI Taxonomy" id="3127014"/>
    <lineage>
        <taxon>Bacteria</taxon>
        <taxon>Bacillati</taxon>
        <taxon>Candidatus Dormiibacterota</taxon>
        <taxon>Candidatus Dormibacteria</taxon>
        <taxon>Candidatus Aeolococcales</taxon>
        <taxon>Candidatus Aeolococcaceae</taxon>
        <taxon>Candidatus Amunia</taxon>
    </lineage>
</organism>
<keyword evidence="5 6" id="KW-0949">S-adenosyl-L-methionine</keyword>
<keyword evidence="6" id="KW-0963">Cytoplasm</keyword>
<dbReference type="NCBIfam" id="TIGR00006">
    <property type="entry name" value="16S rRNA (cytosine(1402)-N(4))-methyltransferase RsmH"/>
    <property type="match status" value="1"/>
</dbReference>
<dbReference type="Gene3D" id="3.40.50.150">
    <property type="entry name" value="Vaccinia Virus protein VP39"/>
    <property type="match status" value="1"/>
</dbReference>